<comment type="caution">
    <text evidence="2">The sequence shown here is derived from an EMBL/GenBank/DDBJ whole genome shotgun (WGS) entry which is preliminary data.</text>
</comment>
<feature type="compositionally biased region" description="Low complexity" evidence="1">
    <location>
        <begin position="180"/>
        <end position="208"/>
    </location>
</feature>
<feature type="region of interest" description="Disordered" evidence="1">
    <location>
        <begin position="323"/>
        <end position="376"/>
    </location>
</feature>
<dbReference type="AlphaFoldDB" id="A0A8X7N932"/>
<reference evidence="2" key="2">
    <citation type="journal article" date="2019" name="IMA Fungus">
        <title>Genome sequencing and comparison of five Tilletia species to identify candidate genes for the detection of regulated species infecting wheat.</title>
        <authorList>
            <person name="Nguyen H.D.T."/>
            <person name="Sultana T."/>
            <person name="Kesanakurti P."/>
            <person name="Hambleton S."/>
        </authorList>
    </citation>
    <scope>NUCLEOTIDE SEQUENCE</scope>
    <source>
        <strain evidence="2">DAOMC 236422</strain>
    </source>
</reference>
<feature type="region of interest" description="Disordered" evidence="1">
    <location>
        <begin position="156"/>
        <end position="208"/>
    </location>
</feature>
<keyword evidence="3" id="KW-1185">Reference proteome</keyword>
<accession>A0A8X7N932</accession>
<feature type="compositionally biased region" description="Basic residues" evidence="1">
    <location>
        <begin position="57"/>
        <end position="67"/>
    </location>
</feature>
<feature type="compositionally biased region" description="Low complexity" evidence="1">
    <location>
        <begin position="162"/>
        <end position="173"/>
    </location>
</feature>
<evidence type="ECO:0000313" key="3">
    <source>
        <dbReference type="Proteomes" id="UP000078113"/>
    </source>
</evidence>
<evidence type="ECO:0000256" key="1">
    <source>
        <dbReference type="SAM" id="MobiDB-lite"/>
    </source>
</evidence>
<feature type="compositionally biased region" description="Polar residues" evidence="1">
    <location>
        <begin position="25"/>
        <end position="46"/>
    </location>
</feature>
<dbReference type="Proteomes" id="UP000078113">
    <property type="component" value="Unassembled WGS sequence"/>
</dbReference>
<organism evidence="2 3">
    <name type="scientific">Tilletia walkeri</name>
    <dbReference type="NCBI Taxonomy" id="117179"/>
    <lineage>
        <taxon>Eukaryota</taxon>
        <taxon>Fungi</taxon>
        <taxon>Dikarya</taxon>
        <taxon>Basidiomycota</taxon>
        <taxon>Ustilaginomycotina</taxon>
        <taxon>Exobasidiomycetes</taxon>
        <taxon>Tilletiales</taxon>
        <taxon>Tilletiaceae</taxon>
        <taxon>Tilletia</taxon>
    </lineage>
</organism>
<feature type="region of interest" description="Disordered" evidence="1">
    <location>
        <begin position="24"/>
        <end position="137"/>
    </location>
</feature>
<gene>
    <name evidence="2" type="ORF">A4X09_0g2834</name>
</gene>
<name>A0A8X7N932_9BASI</name>
<feature type="compositionally biased region" description="Polar residues" evidence="1">
    <location>
        <begin position="348"/>
        <end position="375"/>
    </location>
</feature>
<reference evidence="2" key="1">
    <citation type="submission" date="2016-04" db="EMBL/GenBank/DDBJ databases">
        <authorList>
            <person name="Nguyen H.D."/>
            <person name="Samba Siva P."/>
            <person name="Cullis J."/>
            <person name="Levesque C.A."/>
            <person name="Hambleton S."/>
        </authorList>
    </citation>
    <scope>NUCLEOTIDE SEQUENCE</scope>
    <source>
        <strain evidence="2">DAOMC 236422</strain>
    </source>
</reference>
<proteinExistence type="predicted"/>
<protein>
    <submittedName>
        <fullName evidence="2">Uncharacterized protein</fullName>
    </submittedName>
</protein>
<feature type="region of interest" description="Disordered" evidence="1">
    <location>
        <begin position="221"/>
        <end position="308"/>
    </location>
</feature>
<feature type="compositionally biased region" description="Polar residues" evidence="1">
    <location>
        <begin position="122"/>
        <end position="134"/>
    </location>
</feature>
<feature type="compositionally biased region" description="Low complexity" evidence="1">
    <location>
        <begin position="68"/>
        <end position="78"/>
    </location>
</feature>
<feature type="compositionally biased region" description="Basic and acidic residues" evidence="1">
    <location>
        <begin position="327"/>
        <end position="347"/>
    </location>
</feature>
<dbReference type="EMBL" id="LWDG02000091">
    <property type="protein sequence ID" value="KAE8269506.1"/>
    <property type="molecule type" value="Genomic_DNA"/>
</dbReference>
<feature type="region of interest" description="Disordered" evidence="1">
    <location>
        <begin position="404"/>
        <end position="432"/>
    </location>
</feature>
<feature type="compositionally biased region" description="Polar residues" evidence="1">
    <location>
        <begin position="243"/>
        <end position="262"/>
    </location>
</feature>
<feature type="compositionally biased region" description="Polar residues" evidence="1">
    <location>
        <begin position="283"/>
        <end position="308"/>
    </location>
</feature>
<sequence length="446" mass="47334">MLTSSAASSSNSLQLDSNFLGMATATPSQLPQTPLSRTQSTTSSFIQCWGGPPPSPVKHKKKRRPKTTHGTGIAASAPKSPPTPKSILSFLWDKEKGKTCAEPQRTSASAKAQPIFLDESRVQPNATSSPTQGQDLHDYTDKAFAILPSAKGARSMSATYGTSFRATRSSVSSSDRRTALDSSSLSSSSLAPSSYQMTSQSSIGGSSSQRLSIHSLNVSSNLPNSIRPNSLRSNSASAASLGDDQSSTTSGPQTRSWDNHQSSRSKLRVKGSTRSGGFGQTRAYYTTGQISGKTAESTTSTPTADPNTKASLAADRAFAAMFPYDGHSLRRPESQIKSRPLSERRDMPQQQQRQTTDSTVGTSPLSTLSASQSGDVSIPQDHHLALMRTVSPKTIATPIPVVAKGKAPSLRRPGTADGRLSNVGGESTRKQRGRIGTRISAWFEKI</sequence>
<evidence type="ECO:0000313" key="2">
    <source>
        <dbReference type="EMBL" id="KAE8269506.1"/>
    </source>
</evidence>
<feature type="compositionally biased region" description="Low complexity" evidence="1">
    <location>
        <begin position="229"/>
        <end position="241"/>
    </location>
</feature>